<keyword evidence="1" id="KW-1133">Transmembrane helix</keyword>
<dbReference type="Pfam" id="PF06580">
    <property type="entry name" value="His_kinase"/>
    <property type="match status" value="1"/>
</dbReference>
<dbReference type="GO" id="GO:0016020">
    <property type="term" value="C:membrane"/>
    <property type="evidence" value="ECO:0007669"/>
    <property type="project" value="InterPro"/>
</dbReference>
<dbReference type="InterPro" id="IPR003594">
    <property type="entry name" value="HATPase_dom"/>
</dbReference>
<dbReference type="SUPFAM" id="SSF141571">
    <property type="entry name" value="Pentapeptide repeat-like"/>
    <property type="match status" value="1"/>
</dbReference>
<comment type="caution">
    <text evidence="4">The sequence shown here is derived from an EMBL/GenBank/DDBJ whole genome shotgun (WGS) entry which is preliminary data.</text>
</comment>
<evidence type="ECO:0000313" key="4">
    <source>
        <dbReference type="EMBL" id="OIN58194.1"/>
    </source>
</evidence>
<dbReference type="PANTHER" id="PTHR34220:SF7">
    <property type="entry name" value="SENSOR HISTIDINE KINASE YPDA"/>
    <property type="match status" value="1"/>
</dbReference>
<evidence type="ECO:0000259" key="2">
    <source>
        <dbReference type="Pfam" id="PF02518"/>
    </source>
</evidence>
<dbReference type="Gene3D" id="3.30.565.10">
    <property type="entry name" value="Histidine kinase-like ATPase, C-terminal domain"/>
    <property type="match status" value="1"/>
</dbReference>
<gene>
    <name evidence="4" type="ORF">BLX24_15880</name>
</gene>
<keyword evidence="1" id="KW-0812">Transmembrane</keyword>
<sequence length="509" mass="57264">MTREQLEQTLRNAATDKTRPVRMRGSNLANFDFSGLNLTGADFSFSNLQNANFNGAILHEVNLSFANLQHASFVDADLTGANLNFSGLDGADLSGANLEGVSMSFSAASPPKMHNPFAGDEPITLTTLLRQRSVLGIFITMVLGAFILYGISAIVYFTGLMTNQADPNLARMNQWVFTQNMVSGITISLLASGLSPWLDSLHMKVWQRHLLLSGLAIVFWMVEQMFMFEFAGGRDAIMALKPHIGKYKATMVQLPWYLYAMGPLTVANLLYYLQRQGRQLTRKLSEQEYRLLNMEKLKTRAELDALQAKINPHFLYNALNSIASLVHDDPDKAEEMTLLLSKLFRYTTGRDGSHFNTLFNELEMVRTYLKVEQVRFGDRLQFSVDLQEANLGDVQIPQFLLQPLVENAVKHGISKRADSGRIDIKIYEQQGWLHLSVHDNGPDFSEDMSGGYGLRSIQDKLRLLYADDAKVELHNHPYKQVLLSLRMSTLKQVVSSDKFNFKGSTDART</sequence>
<dbReference type="Pfam" id="PF00805">
    <property type="entry name" value="Pentapeptide"/>
    <property type="match status" value="2"/>
</dbReference>
<evidence type="ECO:0000256" key="1">
    <source>
        <dbReference type="SAM" id="Phobius"/>
    </source>
</evidence>
<dbReference type="AlphaFoldDB" id="A0A1S2VHH1"/>
<keyword evidence="5" id="KW-1185">Reference proteome</keyword>
<dbReference type="GO" id="GO:0000155">
    <property type="term" value="F:phosphorelay sensor kinase activity"/>
    <property type="evidence" value="ECO:0007669"/>
    <property type="project" value="InterPro"/>
</dbReference>
<feature type="transmembrane region" description="Helical" evidence="1">
    <location>
        <begin position="210"/>
        <end position="228"/>
    </location>
</feature>
<evidence type="ECO:0000313" key="5">
    <source>
        <dbReference type="Proteomes" id="UP000181790"/>
    </source>
</evidence>
<dbReference type="InterPro" id="IPR050640">
    <property type="entry name" value="Bact_2-comp_sensor_kinase"/>
</dbReference>
<dbReference type="PANTHER" id="PTHR34220">
    <property type="entry name" value="SENSOR HISTIDINE KINASE YPDA"/>
    <property type="match status" value="1"/>
</dbReference>
<dbReference type="EMBL" id="MORL01000008">
    <property type="protein sequence ID" value="OIN58194.1"/>
    <property type="molecule type" value="Genomic_DNA"/>
</dbReference>
<feature type="transmembrane region" description="Helical" evidence="1">
    <location>
        <begin position="134"/>
        <end position="157"/>
    </location>
</feature>
<keyword evidence="4" id="KW-0808">Transferase</keyword>
<feature type="transmembrane region" description="Helical" evidence="1">
    <location>
        <begin position="256"/>
        <end position="273"/>
    </location>
</feature>
<dbReference type="InterPro" id="IPR001646">
    <property type="entry name" value="5peptide_repeat"/>
</dbReference>
<evidence type="ECO:0000259" key="3">
    <source>
        <dbReference type="Pfam" id="PF06580"/>
    </source>
</evidence>
<dbReference type="Pfam" id="PF02518">
    <property type="entry name" value="HATPase_c"/>
    <property type="match status" value="1"/>
</dbReference>
<feature type="domain" description="Signal transduction histidine kinase internal region" evidence="3">
    <location>
        <begin position="301"/>
        <end position="380"/>
    </location>
</feature>
<name>A0A1S2VHH1_9BACT</name>
<keyword evidence="1" id="KW-0472">Membrane</keyword>
<organism evidence="4 5">
    <name type="scientific">Arsenicibacter rosenii</name>
    <dbReference type="NCBI Taxonomy" id="1750698"/>
    <lineage>
        <taxon>Bacteria</taxon>
        <taxon>Pseudomonadati</taxon>
        <taxon>Bacteroidota</taxon>
        <taxon>Cytophagia</taxon>
        <taxon>Cytophagales</taxon>
        <taxon>Spirosomataceae</taxon>
        <taxon>Arsenicibacter</taxon>
    </lineage>
</organism>
<dbReference type="InterPro" id="IPR010559">
    <property type="entry name" value="Sig_transdc_His_kin_internal"/>
</dbReference>
<protein>
    <submittedName>
        <fullName evidence="4">Histidine kinase</fullName>
    </submittedName>
</protein>
<dbReference type="InterPro" id="IPR036890">
    <property type="entry name" value="HATPase_C_sf"/>
</dbReference>
<proteinExistence type="predicted"/>
<feature type="transmembrane region" description="Helical" evidence="1">
    <location>
        <begin position="177"/>
        <end position="198"/>
    </location>
</feature>
<dbReference type="RefSeq" id="WP_071504166.1">
    <property type="nucleotide sequence ID" value="NZ_MORL01000008.1"/>
</dbReference>
<dbReference type="Gene3D" id="2.160.20.80">
    <property type="entry name" value="E3 ubiquitin-protein ligase SopA"/>
    <property type="match status" value="1"/>
</dbReference>
<keyword evidence="4" id="KW-0418">Kinase</keyword>
<reference evidence="4 5" key="1">
    <citation type="submission" date="2016-10" db="EMBL/GenBank/DDBJ databases">
        <title>Arsenicibacter rosenii gen. nov., sp. nov., an efficient arsenic-methylating bacterium isolated from an arsenic-contaminated paddy soil.</title>
        <authorList>
            <person name="Huang K."/>
        </authorList>
    </citation>
    <scope>NUCLEOTIDE SEQUENCE [LARGE SCALE GENOMIC DNA]</scope>
    <source>
        <strain evidence="4 5">SM-1</strain>
    </source>
</reference>
<dbReference type="OrthoDB" id="9792992at2"/>
<feature type="domain" description="Histidine kinase/HSP90-like ATPase" evidence="2">
    <location>
        <begin position="396"/>
        <end position="448"/>
    </location>
</feature>
<accession>A0A1S2VHH1</accession>
<dbReference type="Proteomes" id="UP000181790">
    <property type="component" value="Unassembled WGS sequence"/>
</dbReference>
<dbReference type="SUPFAM" id="SSF55874">
    <property type="entry name" value="ATPase domain of HSP90 chaperone/DNA topoisomerase II/histidine kinase"/>
    <property type="match status" value="1"/>
</dbReference>